<organism evidence="2 3">
    <name type="scientific">Apiospora kogelbergensis</name>
    <dbReference type="NCBI Taxonomy" id="1337665"/>
    <lineage>
        <taxon>Eukaryota</taxon>
        <taxon>Fungi</taxon>
        <taxon>Dikarya</taxon>
        <taxon>Ascomycota</taxon>
        <taxon>Pezizomycotina</taxon>
        <taxon>Sordariomycetes</taxon>
        <taxon>Xylariomycetidae</taxon>
        <taxon>Amphisphaeriales</taxon>
        <taxon>Apiosporaceae</taxon>
        <taxon>Apiospora</taxon>
    </lineage>
</organism>
<keyword evidence="1" id="KW-0472">Membrane</keyword>
<reference evidence="2 3" key="1">
    <citation type="submission" date="2023-01" db="EMBL/GenBank/DDBJ databases">
        <title>Analysis of 21 Apiospora genomes using comparative genomics revels a genus with tremendous synthesis potential of carbohydrate active enzymes and secondary metabolites.</title>
        <authorList>
            <person name="Sorensen T."/>
        </authorList>
    </citation>
    <scope>NUCLEOTIDE SEQUENCE [LARGE SCALE GENOMIC DNA]</scope>
    <source>
        <strain evidence="2 3">CBS 117206</strain>
    </source>
</reference>
<dbReference type="AlphaFoldDB" id="A0AAW0Q9H2"/>
<evidence type="ECO:0000313" key="2">
    <source>
        <dbReference type="EMBL" id="KAK8099858.1"/>
    </source>
</evidence>
<keyword evidence="1" id="KW-1133">Transmembrane helix</keyword>
<name>A0AAW0Q9H2_9PEZI</name>
<keyword evidence="3" id="KW-1185">Reference proteome</keyword>
<dbReference type="Proteomes" id="UP001392437">
    <property type="component" value="Unassembled WGS sequence"/>
</dbReference>
<comment type="caution">
    <text evidence="2">The sequence shown here is derived from an EMBL/GenBank/DDBJ whole genome shotgun (WGS) entry which is preliminary data.</text>
</comment>
<sequence length="95" mass="10390">MLSSEVVIALALGIPSLFVAVAALWIAYLTYTKQPPSLPTSRTAYWPSQYPRTLIFPNSDIPASSGGCYVGRDDEDPLAPQAVFPGGRPLRRRRI</sequence>
<proteinExistence type="predicted"/>
<protein>
    <submittedName>
        <fullName evidence="2">Uncharacterized protein</fullName>
    </submittedName>
</protein>
<evidence type="ECO:0000313" key="3">
    <source>
        <dbReference type="Proteomes" id="UP001392437"/>
    </source>
</evidence>
<evidence type="ECO:0000256" key="1">
    <source>
        <dbReference type="SAM" id="Phobius"/>
    </source>
</evidence>
<accession>A0AAW0Q9H2</accession>
<gene>
    <name evidence="2" type="ORF">PG999_010232</name>
</gene>
<keyword evidence="1" id="KW-0812">Transmembrane</keyword>
<feature type="transmembrane region" description="Helical" evidence="1">
    <location>
        <begin position="6"/>
        <end position="31"/>
    </location>
</feature>
<dbReference type="EMBL" id="JAQQWP010000009">
    <property type="protein sequence ID" value="KAK8099858.1"/>
    <property type="molecule type" value="Genomic_DNA"/>
</dbReference>